<evidence type="ECO:0000256" key="1">
    <source>
        <dbReference type="SAM" id="MobiDB-lite"/>
    </source>
</evidence>
<sequence length="420" mass="45032">MIEFRSGEHRPIQTSAVIVLGASKGPSLPPPSPPTPFANPTADGCEPLEAFDLEETYKSSKEKESVSRKRLQDGLHVLNTEAAALHNLGVLYETDPIAREGFTKSVAAIIQQASAGGKLVVIGVGKSGHIGKKLVATFQSLSVRAVFLHPTEALHGDLGIVGPDDTLMFITYSGSTQELMLLLPHLDDKLPTILLTSHTRPTNCKFIEQRPNTILLPAPVHELEKDSFGVSAPTTSTTVALAVGDALAIAAANELHPSTAKTFAKNHPGGAIGAAARAPSTIGQLSTPWQDIHDPAGLTMASTGLDLLRSGFDSKSGWVIVDDTWVASPTAIRNLSNCQLQQKMTDLSPLLLVSREQMFDLSSEMTIRQAKIVLRETLETQHCRVEEDDMFLRSNSVIAVIANGTISGVLEVQQILDYES</sequence>
<dbReference type="Pfam" id="PF01380">
    <property type="entry name" value="SIS"/>
    <property type="match status" value="1"/>
</dbReference>
<dbReference type="CDD" id="cd05014">
    <property type="entry name" value="SIS_Kpsf"/>
    <property type="match status" value="1"/>
</dbReference>
<evidence type="ECO:0000313" key="4">
    <source>
        <dbReference type="Proteomes" id="UP000039046"/>
    </source>
</evidence>
<dbReference type="Proteomes" id="UP000039046">
    <property type="component" value="Unassembled WGS sequence"/>
</dbReference>
<evidence type="ECO:0000259" key="2">
    <source>
        <dbReference type="PROSITE" id="PS51464"/>
    </source>
</evidence>
<dbReference type="InterPro" id="IPR001347">
    <property type="entry name" value="SIS_dom"/>
</dbReference>
<name>A0A0A1T1U7_9HYPO</name>
<organism evidence="3 4">
    <name type="scientific">[Torrubiella] hemipterigena</name>
    <dbReference type="NCBI Taxonomy" id="1531966"/>
    <lineage>
        <taxon>Eukaryota</taxon>
        <taxon>Fungi</taxon>
        <taxon>Dikarya</taxon>
        <taxon>Ascomycota</taxon>
        <taxon>Pezizomycotina</taxon>
        <taxon>Sordariomycetes</taxon>
        <taxon>Hypocreomycetidae</taxon>
        <taxon>Hypocreales</taxon>
        <taxon>Clavicipitaceae</taxon>
        <taxon>Clavicipitaceae incertae sedis</taxon>
        <taxon>'Torrubiella' clade</taxon>
    </lineage>
</organism>
<feature type="domain" description="SIS" evidence="2">
    <location>
        <begin position="109"/>
        <end position="257"/>
    </location>
</feature>
<evidence type="ECO:0000313" key="3">
    <source>
        <dbReference type="EMBL" id="CEJ80187.1"/>
    </source>
</evidence>
<keyword evidence="4" id="KW-1185">Reference proteome</keyword>
<dbReference type="OrthoDB" id="1872003at2759"/>
<feature type="compositionally biased region" description="Pro residues" evidence="1">
    <location>
        <begin position="27"/>
        <end position="37"/>
    </location>
</feature>
<dbReference type="InterPro" id="IPR046348">
    <property type="entry name" value="SIS_dom_sf"/>
</dbReference>
<dbReference type="EMBL" id="CDHN01000001">
    <property type="protein sequence ID" value="CEJ80187.1"/>
    <property type="molecule type" value="Genomic_DNA"/>
</dbReference>
<proteinExistence type="predicted"/>
<dbReference type="PANTHER" id="PTHR38418">
    <property type="entry name" value="SUGAR ISOMERASE, KPSF/GUTQ (AFU_ORTHOLOGUE AFUA_6G08860)"/>
    <property type="match status" value="1"/>
</dbReference>
<dbReference type="PROSITE" id="PS51464">
    <property type="entry name" value="SIS"/>
    <property type="match status" value="1"/>
</dbReference>
<dbReference type="PANTHER" id="PTHR38418:SF2">
    <property type="entry name" value="SUGAR ISOMERASE, KPSF_GUTQ (AFU_ORTHOLOGUE AFUA_6G08860)"/>
    <property type="match status" value="1"/>
</dbReference>
<feature type="region of interest" description="Disordered" evidence="1">
    <location>
        <begin position="22"/>
        <end position="45"/>
    </location>
</feature>
<dbReference type="SUPFAM" id="SSF53697">
    <property type="entry name" value="SIS domain"/>
    <property type="match status" value="1"/>
</dbReference>
<dbReference type="HOGENOM" id="CLU_022884_1_0_1"/>
<protein>
    <recommendedName>
        <fullName evidence="2">SIS domain-containing protein</fullName>
    </recommendedName>
</protein>
<dbReference type="STRING" id="1531966.A0A0A1T1U7"/>
<dbReference type="InterPro" id="IPR035474">
    <property type="entry name" value="SIS_Kpsf"/>
</dbReference>
<dbReference type="AlphaFoldDB" id="A0A0A1T1U7"/>
<accession>A0A0A1T1U7</accession>
<dbReference type="Gene3D" id="3.40.50.10490">
    <property type="entry name" value="Glucose-6-phosphate isomerase like protein, domain 1"/>
    <property type="match status" value="1"/>
</dbReference>
<dbReference type="GO" id="GO:0097367">
    <property type="term" value="F:carbohydrate derivative binding"/>
    <property type="evidence" value="ECO:0007669"/>
    <property type="project" value="InterPro"/>
</dbReference>
<dbReference type="GO" id="GO:1901135">
    <property type="term" value="P:carbohydrate derivative metabolic process"/>
    <property type="evidence" value="ECO:0007669"/>
    <property type="project" value="InterPro"/>
</dbReference>
<reference evidence="3 4" key="1">
    <citation type="journal article" date="2015" name="Genome Announc.">
        <title>Draft Genome Sequence and Gene Annotation of the Entomopathogenic Fungus Verticillium hemipterigenum.</title>
        <authorList>
            <person name="Horn F."/>
            <person name="Habel A."/>
            <person name="Scharf D.H."/>
            <person name="Dworschak J."/>
            <person name="Brakhage A.A."/>
            <person name="Guthke R."/>
            <person name="Hertweck C."/>
            <person name="Linde J."/>
        </authorList>
    </citation>
    <scope>NUCLEOTIDE SEQUENCE [LARGE SCALE GENOMIC DNA]</scope>
</reference>
<gene>
    <name evidence="3" type="ORF">VHEMI00388</name>
</gene>